<dbReference type="EMBL" id="NBSK02000005">
    <property type="protein sequence ID" value="KAJ0206199.1"/>
    <property type="molecule type" value="Genomic_DNA"/>
</dbReference>
<feature type="region of interest" description="Disordered" evidence="2">
    <location>
        <begin position="1"/>
        <end position="35"/>
    </location>
</feature>
<protein>
    <submittedName>
        <fullName evidence="3">Uncharacterized protein</fullName>
    </submittedName>
</protein>
<gene>
    <name evidence="3" type="ORF">LSAT_V11C500234630</name>
</gene>
<feature type="compositionally biased region" description="Polar residues" evidence="2">
    <location>
        <begin position="227"/>
        <end position="253"/>
    </location>
</feature>
<dbReference type="GO" id="GO:0051225">
    <property type="term" value="P:spindle assembly"/>
    <property type="evidence" value="ECO:0000318"/>
    <property type="project" value="GO_Central"/>
</dbReference>
<reference evidence="3 4" key="1">
    <citation type="journal article" date="2017" name="Nat. Commun.">
        <title>Genome assembly with in vitro proximity ligation data and whole-genome triplication in lettuce.</title>
        <authorList>
            <person name="Reyes-Chin-Wo S."/>
            <person name="Wang Z."/>
            <person name="Yang X."/>
            <person name="Kozik A."/>
            <person name="Arikit S."/>
            <person name="Song C."/>
            <person name="Xia L."/>
            <person name="Froenicke L."/>
            <person name="Lavelle D.O."/>
            <person name="Truco M.J."/>
            <person name="Xia R."/>
            <person name="Zhu S."/>
            <person name="Xu C."/>
            <person name="Xu H."/>
            <person name="Xu X."/>
            <person name="Cox K."/>
            <person name="Korf I."/>
            <person name="Meyers B.C."/>
            <person name="Michelmore R.W."/>
        </authorList>
    </citation>
    <scope>NUCLEOTIDE SEQUENCE [LARGE SCALE GENOMIC DNA]</scope>
    <source>
        <strain evidence="4">cv. Salinas</strain>
        <tissue evidence="3">Seedlings</tissue>
    </source>
</reference>
<dbReference type="PANTHER" id="PTHR31807">
    <property type="entry name" value="AUGMIN FAMILY MEMBER"/>
    <property type="match status" value="1"/>
</dbReference>
<name>A0A9R1XBH1_LACSA</name>
<dbReference type="GO" id="GO:0005880">
    <property type="term" value="C:nuclear microtubule"/>
    <property type="evidence" value="ECO:0000318"/>
    <property type="project" value="GO_Central"/>
</dbReference>
<dbReference type="Pfam" id="PF04484">
    <property type="entry name" value="QWRF"/>
    <property type="match status" value="1"/>
</dbReference>
<evidence type="ECO:0000256" key="2">
    <source>
        <dbReference type="SAM" id="MobiDB-lite"/>
    </source>
</evidence>
<sequence>MDTHESENPKESNEGSSRHSKDSHHGKSRSHWGLSTTVHGVGFVAKKMVNNRVTDSLWSLKRSSNSSSTHDTSSIPNAKKENLSNENLSDQTSKPSLNVADEQTTKSDVSSKPTHERKKKGRDVIDESENSKLRERISHGRQVNRTSTTCQSENLKSSDDSEYLKPPDGSDVSTKSSNEASKHQDASHVRLVNQHRWPSTTSSDVIDHLGASKPANTSHVRPVNQHRWPSTTGSNVIDHSETSKPPATQHLWPSTVGSNVLSKNINLPEEVSKTSITPDRRMLQEFSSDPTTESQPSTPNKSHGLASRGVSPSPALRGASLIPSSKGGRGVSLTPATIKGGSLTPATRGVSLTPATRKVDPQSTNKEMGVDLSQITRGVGPSVATRGFSPTPATRGANLIPPSRGVSPTPFTRPINPVPEYHTPLQPSSPVQSYDSNTFSISKEPNLTPSRGVSPTPSDRQTSPTQSTRGVSPTPSRHSDLAEIGRRVISRARGVSPIPSKSSGSTRHFISSSILSMFTSARKEKIIAERKDASQYLELLQNIQVQWQFLNAGTEAALDHQRITSEKSLFDMWRTILELRDSVAAKKIEITMSILQLKLYAVLYRQMAYMDDWASIQREHESALYVTVNDLVTRSVLLPIIGGVNVKVDIKLLKFILYSSVEVMQATISSIKSTLAKVGGTRHLASELVNVALHERALLDECEIFLASAAPLQVEECSLRSYLIQLNRTYNSE</sequence>
<feature type="compositionally biased region" description="Low complexity" evidence="2">
    <location>
        <begin position="59"/>
        <end position="74"/>
    </location>
</feature>
<evidence type="ECO:0000313" key="3">
    <source>
        <dbReference type="EMBL" id="KAJ0206199.1"/>
    </source>
</evidence>
<comment type="caution">
    <text evidence="3">The sequence shown here is derived from an EMBL/GenBank/DDBJ whole genome shotgun (WGS) entry which is preliminary data.</text>
</comment>
<feature type="compositionally biased region" description="Polar residues" evidence="2">
    <location>
        <begin position="286"/>
        <end position="301"/>
    </location>
</feature>
<dbReference type="GO" id="GO:0008017">
    <property type="term" value="F:microtubule binding"/>
    <property type="evidence" value="ECO:0000318"/>
    <property type="project" value="GO_Central"/>
</dbReference>
<evidence type="ECO:0000256" key="1">
    <source>
        <dbReference type="ARBA" id="ARBA00010016"/>
    </source>
</evidence>
<dbReference type="AlphaFoldDB" id="A0A9R1XBH1"/>
<feature type="compositionally biased region" description="Basic and acidic residues" evidence="2">
    <location>
        <begin position="122"/>
        <end position="138"/>
    </location>
</feature>
<accession>A0A9R1XBH1</accession>
<organism evidence="3 4">
    <name type="scientific">Lactuca sativa</name>
    <name type="common">Garden lettuce</name>
    <dbReference type="NCBI Taxonomy" id="4236"/>
    <lineage>
        <taxon>Eukaryota</taxon>
        <taxon>Viridiplantae</taxon>
        <taxon>Streptophyta</taxon>
        <taxon>Embryophyta</taxon>
        <taxon>Tracheophyta</taxon>
        <taxon>Spermatophyta</taxon>
        <taxon>Magnoliopsida</taxon>
        <taxon>eudicotyledons</taxon>
        <taxon>Gunneridae</taxon>
        <taxon>Pentapetalae</taxon>
        <taxon>asterids</taxon>
        <taxon>campanulids</taxon>
        <taxon>Asterales</taxon>
        <taxon>Asteraceae</taxon>
        <taxon>Cichorioideae</taxon>
        <taxon>Cichorieae</taxon>
        <taxon>Lactucinae</taxon>
        <taxon>Lactuca</taxon>
    </lineage>
</organism>
<feature type="compositionally biased region" description="Polar residues" evidence="2">
    <location>
        <begin position="84"/>
        <end position="96"/>
    </location>
</feature>
<feature type="compositionally biased region" description="Polar residues" evidence="2">
    <location>
        <begin position="425"/>
        <end position="476"/>
    </location>
</feature>
<dbReference type="GO" id="GO:0005737">
    <property type="term" value="C:cytoplasm"/>
    <property type="evidence" value="ECO:0000318"/>
    <property type="project" value="GO_Central"/>
</dbReference>
<feature type="region of interest" description="Disordered" evidence="2">
    <location>
        <begin position="286"/>
        <end position="482"/>
    </location>
</feature>
<comment type="similarity">
    <text evidence="1">Belongs to the QWRF family.</text>
</comment>
<feature type="compositionally biased region" description="Basic and acidic residues" evidence="2">
    <location>
        <begin position="1"/>
        <end position="25"/>
    </location>
</feature>
<evidence type="ECO:0000313" key="4">
    <source>
        <dbReference type="Proteomes" id="UP000235145"/>
    </source>
</evidence>
<dbReference type="PANTHER" id="PTHR31807:SF57">
    <property type="entry name" value="QWRF FAMILY-RELATED"/>
    <property type="match status" value="1"/>
</dbReference>
<feature type="region of interest" description="Disordered" evidence="2">
    <location>
        <begin position="59"/>
        <end position="253"/>
    </location>
</feature>
<keyword evidence="4" id="KW-1185">Reference proteome</keyword>
<proteinExistence type="inferred from homology"/>
<dbReference type="Proteomes" id="UP000235145">
    <property type="component" value="Unassembled WGS sequence"/>
</dbReference>
<feature type="compositionally biased region" description="Basic and acidic residues" evidence="2">
    <location>
        <begin position="156"/>
        <end position="165"/>
    </location>
</feature>
<feature type="compositionally biased region" description="Polar residues" evidence="2">
    <location>
        <begin position="141"/>
        <end position="155"/>
    </location>
</feature>
<dbReference type="InterPro" id="IPR007573">
    <property type="entry name" value="QWRF"/>
</dbReference>